<comment type="caution">
    <text evidence="2">The sequence shown here is derived from an EMBL/GenBank/DDBJ whole genome shotgun (WGS) entry which is preliminary data.</text>
</comment>
<gene>
    <name evidence="2" type="ORF">B0H15DRAFT_483895</name>
</gene>
<accession>A0AAD6U0J1</accession>
<evidence type="ECO:0000313" key="2">
    <source>
        <dbReference type="EMBL" id="KAJ7080647.1"/>
    </source>
</evidence>
<sequence>MAQEYTGASYFVLLLLSTFLIYPVCLHVNTVLPSVDRHSRAPPFLSLVVITVYLCTNLNITNVAILVLVVDICGITIGNSAAVLRTERWLNRP</sequence>
<keyword evidence="1" id="KW-0472">Membrane</keyword>
<dbReference type="Proteomes" id="UP001222325">
    <property type="component" value="Unassembled WGS sequence"/>
</dbReference>
<dbReference type="EMBL" id="JARJCN010000054">
    <property type="protein sequence ID" value="KAJ7080647.1"/>
    <property type="molecule type" value="Genomic_DNA"/>
</dbReference>
<name>A0AAD6U0J1_9AGAR</name>
<protein>
    <submittedName>
        <fullName evidence="2">Uncharacterized protein</fullName>
    </submittedName>
</protein>
<feature type="transmembrane region" description="Helical" evidence="1">
    <location>
        <begin position="44"/>
        <end position="60"/>
    </location>
</feature>
<keyword evidence="1" id="KW-0812">Transmembrane</keyword>
<keyword evidence="1" id="KW-1133">Transmembrane helix</keyword>
<proteinExistence type="predicted"/>
<feature type="transmembrane region" description="Helical" evidence="1">
    <location>
        <begin position="12"/>
        <end position="32"/>
    </location>
</feature>
<reference evidence="2" key="1">
    <citation type="submission" date="2023-03" db="EMBL/GenBank/DDBJ databases">
        <title>Massive genome expansion in bonnet fungi (Mycena s.s.) driven by repeated elements and novel gene families across ecological guilds.</title>
        <authorList>
            <consortium name="Lawrence Berkeley National Laboratory"/>
            <person name="Harder C.B."/>
            <person name="Miyauchi S."/>
            <person name="Viragh M."/>
            <person name="Kuo A."/>
            <person name="Thoen E."/>
            <person name="Andreopoulos B."/>
            <person name="Lu D."/>
            <person name="Skrede I."/>
            <person name="Drula E."/>
            <person name="Henrissat B."/>
            <person name="Morin E."/>
            <person name="Kohler A."/>
            <person name="Barry K."/>
            <person name="LaButti K."/>
            <person name="Morin E."/>
            <person name="Salamov A."/>
            <person name="Lipzen A."/>
            <person name="Mereny Z."/>
            <person name="Hegedus B."/>
            <person name="Baldrian P."/>
            <person name="Stursova M."/>
            <person name="Weitz H."/>
            <person name="Taylor A."/>
            <person name="Grigoriev I.V."/>
            <person name="Nagy L.G."/>
            <person name="Martin F."/>
            <person name="Kauserud H."/>
        </authorList>
    </citation>
    <scope>NUCLEOTIDE SEQUENCE</scope>
    <source>
        <strain evidence="2">CBHHK173m</strain>
    </source>
</reference>
<organism evidence="2 3">
    <name type="scientific">Mycena belliarum</name>
    <dbReference type="NCBI Taxonomy" id="1033014"/>
    <lineage>
        <taxon>Eukaryota</taxon>
        <taxon>Fungi</taxon>
        <taxon>Dikarya</taxon>
        <taxon>Basidiomycota</taxon>
        <taxon>Agaricomycotina</taxon>
        <taxon>Agaricomycetes</taxon>
        <taxon>Agaricomycetidae</taxon>
        <taxon>Agaricales</taxon>
        <taxon>Marasmiineae</taxon>
        <taxon>Mycenaceae</taxon>
        <taxon>Mycena</taxon>
    </lineage>
</organism>
<evidence type="ECO:0000313" key="3">
    <source>
        <dbReference type="Proteomes" id="UP001222325"/>
    </source>
</evidence>
<dbReference type="AlphaFoldDB" id="A0AAD6U0J1"/>
<evidence type="ECO:0000256" key="1">
    <source>
        <dbReference type="SAM" id="Phobius"/>
    </source>
</evidence>
<keyword evidence="3" id="KW-1185">Reference proteome</keyword>